<protein>
    <submittedName>
        <fullName evidence="2">Uncharacterized protein</fullName>
    </submittedName>
</protein>
<reference evidence="2 3" key="1">
    <citation type="submission" date="2014-04" db="EMBL/GenBank/DDBJ databases">
        <authorList>
            <consortium name="DOE Joint Genome Institute"/>
            <person name="Kuo A."/>
            <person name="Kohler A."/>
            <person name="Nagy L.G."/>
            <person name="Floudas D."/>
            <person name="Copeland A."/>
            <person name="Barry K.W."/>
            <person name="Cichocki N."/>
            <person name="Veneault-Fourrey C."/>
            <person name="LaButti K."/>
            <person name="Lindquist E.A."/>
            <person name="Lipzen A."/>
            <person name="Lundell T."/>
            <person name="Morin E."/>
            <person name="Murat C."/>
            <person name="Sun H."/>
            <person name="Tunlid A."/>
            <person name="Henrissat B."/>
            <person name="Grigoriev I.V."/>
            <person name="Hibbett D.S."/>
            <person name="Martin F."/>
            <person name="Nordberg H.P."/>
            <person name="Cantor M.N."/>
            <person name="Hua S.X."/>
        </authorList>
    </citation>
    <scope>NUCLEOTIDE SEQUENCE [LARGE SCALE GENOMIC DNA]</scope>
    <source>
        <strain evidence="2 3">Foug A</strain>
    </source>
</reference>
<dbReference type="InParanoid" id="A0A0C3D8X4"/>
<keyword evidence="3" id="KW-1185">Reference proteome</keyword>
<evidence type="ECO:0000313" key="3">
    <source>
        <dbReference type="Proteomes" id="UP000053989"/>
    </source>
</evidence>
<dbReference type="EMBL" id="KN822104">
    <property type="protein sequence ID" value="KIM57170.1"/>
    <property type="molecule type" value="Genomic_DNA"/>
</dbReference>
<organism evidence="2 3">
    <name type="scientific">Scleroderma citrinum Foug A</name>
    <dbReference type="NCBI Taxonomy" id="1036808"/>
    <lineage>
        <taxon>Eukaryota</taxon>
        <taxon>Fungi</taxon>
        <taxon>Dikarya</taxon>
        <taxon>Basidiomycota</taxon>
        <taxon>Agaricomycotina</taxon>
        <taxon>Agaricomycetes</taxon>
        <taxon>Agaricomycetidae</taxon>
        <taxon>Boletales</taxon>
        <taxon>Sclerodermatineae</taxon>
        <taxon>Sclerodermataceae</taxon>
        <taxon>Scleroderma</taxon>
    </lineage>
</organism>
<dbReference type="AlphaFoldDB" id="A0A0C3D8X4"/>
<reference evidence="3" key="2">
    <citation type="submission" date="2015-01" db="EMBL/GenBank/DDBJ databases">
        <title>Evolutionary Origins and Diversification of the Mycorrhizal Mutualists.</title>
        <authorList>
            <consortium name="DOE Joint Genome Institute"/>
            <consortium name="Mycorrhizal Genomics Consortium"/>
            <person name="Kohler A."/>
            <person name="Kuo A."/>
            <person name="Nagy L.G."/>
            <person name="Floudas D."/>
            <person name="Copeland A."/>
            <person name="Barry K.W."/>
            <person name="Cichocki N."/>
            <person name="Veneault-Fourrey C."/>
            <person name="LaButti K."/>
            <person name="Lindquist E.A."/>
            <person name="Lipzen A."/>
            <person name="Lundell T."/>
            <person name="Morin E."/>
            <person name="Murat C."/>
            <person name="Riley R."/>
            <person name="Ohm R."/>
            <person name="Sun H."/>
            <person name="Tunlid A."/>
            <person name="Henrissat B."/>
            <person name="Grigoriev I.V."/>
            <person name="Hibbett D.S."/>
            <person name="Martin F."/>
        </authorList>
    </citation>
    <scope>NUCLEOTIDE SEQUENCE [LARGE SCALE GENOMIC DNA]</scope>
    <source>
        <strain evidence="3">Foug A</strain>
    </source>
</reference>
<accession>A0A0C3D8X4</accession>
<keyword evidence="1" id="KW-0812">Transmembrane</keyword>
<keyword evidence="1" id="KW-0472">Membrane</keyword>
<dbReference type="HOGENOM" id="CLU_1723409_0_0_1"/>
<gene>
    <name evidence="2" type="ORF">SCLCIDRAFT_1219615</name>
</gene>
<dbReference type="Proteomes" id="UP000053989">
    <property type="component" value="Unassembled WGS sequence"/>
</dbReference>
<sequence>MSDTWPVPKDSDSNEHCICFTIHICQARIRIRFTGAFRWASEDAEPHIDLILDIMEGWIRGEEIIASTIRVTRWSAEERTNPNIPNDQRSPSAVIARLMVAFPLVLPGSAGFVVADSFALEGTAVAVIAAAVGGFVGTFSLGWARGRPERTY</sequence>
<evidence type="ECO:0000256" key="1">
    <source>
        <dbReference type="SAM" id="Phobius"/>
    </source>
</evidence>
<feature type="transmembrane region" description="Helical" evidence="1">
    <location>
        <begin position="124"/>
        <end position="144"/>
    </location>
</feature>
<name>A0A0C3D8X4_9AGAM</name>
<evidence type="ECO:0000313" key="2">
    <source>
        <dbReference type="EMBL" id="KIM57170.1"/>
    </source>
</evidence>
<proteinExistence type="predicted"/>
<feature type="transmembrane region" description="Helical" evidence="1">
    <location>
        <begin position="98"/>
        <end position="118"/>
    </location>
</feature>
<keyword evidence="1" id="KW-1133">Transmembrane helix</keyword>